<organism evidence="2 3">
    <name type="scientific">Tahibacter harae</name>
    <dbReference type="NCBI Taxonomy" id="2963937"/>
    <lineage>
        <taxon>Bacteria</taxon>
        <taxon>Pseudomonadati</taxon>
        <taxon>Pseudomonadota</taxon>
        <taxon>Gammaproteobacteria</taxon>
        <taxon>Lysobacterales</taxon>
        <taxon>Rhodanobacteraceae</taxon>
        <taxon>Tahibacter</taxon>
    </lineage>
</organism>
<sequence>MNPRAQRCTSELIRLVLVCATVWLSLALPQVAAQAGVQISLHLDADSVELIRALRRAQGLDPPDAEADRRVAALLGRRQAERRQSPQSRTMPIPAAPAPAAELATTMLTEAAGAADASLETAPAAVPVDPPRDAATSAAQDQPSRRPRP</sequence>
<dbReference type="EMBL" id="JANFQO010000007">
    <property type="protein sequence ID" value="MCQ4165057.1"/>
    <property type="molecule type" value="Genomic_DNA"/>
</dbReference>
<dbReference type="RefSeq" id="WP_255914114.1">
    <property type="nucleotide sequence ID" value="NZ_JANFQO010000007.1"/>
</dbReference>
<evidence type="ECO:0000313" key="2">
    <source>
        <dbReference type="EMBL" id="MCQ4165057.1"/>
    </source>
</evidence>
<comment type="caution">
    <text evidence="2">The sequence shown here is derived from an EMBL/GenBank/DDBJ whole genome shotgun (WGS) entry which is preliminary data.</text>
</comment>
<feature type="compositionally biased region" description="Low complexity" evidence="1">
    <location>
        <begin position="90"/>
        <end position="99"/>
    </location>
</feature>
<feature type="region of interest" description="Disordered" evidence="1">
    <location>
        <begin position="112"/>
        <end position="149"/>
    </location>
</feature>
<reference evidence="2" key="1">
    <citation type="submission" date="2022-07" db="EMBL/GenBank/DDBJ databases">
        <title>Tahibacter sp., a new gammaproteobacterium isolated from the silt sample collected at pig farm.</title>
        <authorList>
            <person name="Chen H."/>
        </authorList>
    </citation>
    <scope>NUCLEOTIDE SEQUENCE</scope>
    <source>
        <strain evidence="2">P2K</strain>
    </source>
</reference>
<feature type="region of interest" description="Disordered" evidence="1">
    <location>
        <begin position="76"/>
        <end position="99"/>
    </location>
</feature>
<evidence type="ECO:0000256" key="1">
    <source>
        <dbReference type="SAM" id="MobiDB-lite"/>
    </source>
</evidence>
<proteinExistence type="predicted"/>
<accession>A0ABT1QS23</accession>
<dbReference type="Proteomes" id="UP001165498">
    <property type="component" value="Unassembled WGS sequence"/>
</dbReference>
<evidence type="ECO:0000313" key="3">
    <source>
        <dbReference type="Proteomes" id="UP001165498"/>
    </source>
</evidence>
<protein>
    <submittedName>
        <fullName evidence="2">Uncharacterized protein</fullName>
    </submittedName>
</protein>
<gene>
    <name evidence="2" type="ORF">NM961_10075</name>
</gene>
<keyword evidence="3" id="KW-1185">Reference proteome</keyword>
<name>A0ABT1QS23_9GAMM</name>